<gene>
    <name evidence="2" type="ORF">IQ13_1944</name>
</gene>
<keyword evidence="1" id="KW-0812">Transmembrane</keyword>
<proteinExistence type="predicted"/>
<dbReference type="EMBL" id="VLLE01000003">
    <property type="protein sequence ID" value="TWI83826.1"/>
    <property type="molecule type" value="Genomic_DNA"/>
</dbReference>
<name>A0A562SSP3_9BACT</name>
<reference evidence="2 3" key="1">
    <citation type="journal article" date="2015" name="Stand. Genomic Sci.">
        <title>Genomic Encyclopedia of Bacterial and Archaeal Type Strains, Phase III: the genomes of soil and plant-associated and newly described type strains.</title>
        <authorList>
            <person name="Whitman W.B."/>
            <person name="Woyke T."/>
            <person name="Klenk H.P."/>
            <person name="Zhou Y."/>
            <person name="Lilburn T.G."/>
            <person name="Beck B.J."/>
            <person name="De Vos P."/>
            <person name="Vandamme P."/>
            <person name="Eisen J.A."/>
            <person name="Garrity G."/>
            <person name="Hugenholtz P."/>
            <person name="Kyrpides N.C."/>
        </authorList>
    </citation>
    <scope>NUCLEOTIDE SEQUENCE [LARGE SCALE GENOMIC DNA]</scope>
    <source>
        <strain evidence="2 3">CGMCC 1.7271</strain>
    </source>
</reference>
<accession>A0A562SSP3</accession>
<keyword evidence="3" id="KW-1185">Reference proteome</keyword>
<protein>
    <submittedName>
        <fullName evidence="2">Uncharacterized protein</fullName>
    </submittedName>
</protein>
<keyword evidence="1" id="KW-0472">Membrane</keyword>
<feature type="transmembrane region" description="Helical" evidence="1">
    <location>
        <begin position="50"/>
        <end position="69"/>
    </location>
</feature>
<keyword evidence="1" id="KW-1133">Transmembrane helix</keyword>
<dbReference type="OrthoDB" id="886712at2"/>
<dbReference type="Proteomes" id="UP000316167">
    <property type="component" value="Unassembled WGS sequence"/>
</dbReference>
<dbReference type="RefSeq" id="WP_144886112.1">
    <property type="nucleotide sequence ID" value="NZ_VLLE01000003.1"/>
</dbReference>
<organism evidence="2 3">
    <name type="scientific">Lacibacter cauensis</name>
    <dbReference type="NCBI Taxonomy" id="510947"/>
    <lineage>
        <taxon>Bacteria</taxon>
        <taxon>Pseudomonadati</taxon>
        <taxon>Bacteroidota</taxon>
        <taxon>Chitinophagia</taxon>
        <taxon>Chitinophagales</taxon>
        <taxon>Chitinophagaceae</taxon>
        <taxon>Lacibacter</taxon>
    </lineage>
</organism>
<sequence length="99" mass="11191">MKKNQEQWVDDILGSLQGMQAAEGNPHLHTRVMARLQQQLPDRQPVQLKWVYAMAGIFTIMLLLNVLGWSNNSSKSTTGVDIETVLNEYNTDNSYTSLP</sequence>
<dbReference type="AlphaFoldDB" id="A0A562SSP3"/>
<comment type="caution">
    <text evidence="2">The sequence shown here is derived from an EMBL/GenBank/DDBJ whole genome shotgun (WGS) entry which is preliminary data.</text>
</comment>
<evidence type="ECO:0000313" key="2">
    <source>
        <dbReference type="EMBL" id="TWI83826.1"/>
    </source>
</evidence>
<evidence type="ECO:0000313" key="3">
    <source>
        <dbReference type="Proteomes" id="UP000316167"/>
    </source>
</evidence>
<evidence type="ECO:0000256" key="1">
    <source>
        <dbReference type="SAM" id="Phobius"/>
    </source>
</evidence>